<evidence type="ECO:0000256" key="8">
    <source>
        <dbReference type="ARBA" id="ARBA00031348"/>
    </source>
</evidence>
<reference evidence="13" key="1">
    <citation type="submission" date="2023-06" db="EMBL/GenBank/DDBJ databases">
        <title>Genome-scale phylogeny and comparative genomics of the fungal order Sordariales.</title>
        <authorList>
            <consortium name="Lawrence Berkeley National Laboratory"/>
            <person name="Hensen N."/>
            <person name="Bonometti L."/>
            <person name="Westerberg I."/>
            <person name="Brannstrom I.O."/>
            <person name="Guillou S."/>
            <person name="Cros-Aarteil S."/>
            <person name="Calhoun S."/>
            <person name="Haridas S."/>
            <person name="Kuo A."/>
            <person name="Mondo S."/>
            <person name="Pangilinan J."/>
            <person name="Riley R."/>
            <person name="LaButti K."/>
            <person name="Andreopoulos B."/>
            <person name="Lipzen A."/>
            <person name="Chen C."/>
            <person name="Yanf M."/>
            <person name="Daum C."/>
            <person name="Ng V."/>
            <person name="Clum A."/>
            <person name="Steindorff A."/>
            <person name="Ohm R."/>
            <person name="Martin F."/>
            <person name="Silar P."/>
            <person name="Natvig D."/>
            <person name="Lalanne C."/>
            <person name="Gautier V."/>
            <person name="Ament-velasquez S.L."/>
            <person name="Kruys A."/>
            <person name="Hutchinson M.I."/>
            <person name="Powell A.J."/>
            <person name="Barry K."/>
            <person name="Miller A.N."/>
            <person name="Grigoriev I.V."/>
            <person name="Debuchy R."/>
            <person name="Gladieux P."/>
            <person name="Thoren M.H."/>
            <person name="Johannesson H."/>
        </authorList>
    </citation>
    <scope>NUCLEOTIDE SEQUENCE</scope>
    <source>
        <strain evidence="13">SMH3187-1</strain>
    </source>
</reference>
<gene>
    <name evidence="13" type="ORF">B0T18DRAFT_408803</name>
</gene>
<comment type="similarity">
    <text evidence="2 10">Belongs to the COG6 family.</text>
</comment>
<accession>A0AA40K8X0</accession>
<feature type="domain" description="Conserved oligomeric complex COG6 N-terminal" evidence="11">
    <location>
        <begin position="55"/>
        <end position="166"/>
    </location>
</feature>
<evidence type="ECO:0000313" key="13">
    <source>
        <dbReference type="EMBL" id="KAK0750404.1"/>
    </source>
</evidence>
<protein>
    <recommendedName>
        <fullName evidence="3 10">Conserved oligomeric Golgi complex subunit 6</fullName>
        <shortName evidence="10">COG complex subunit 6</shortName>
    </recommendedName>
    <alternativeName>
        <fullName evidence="8 10">Component of oligomeric Golgi complex 6</fullName>
    </alternativeName>
</protein>
<comment type="subcellular location">
    <subcellularLocation>
        <location evidence="1 10">Golgi apparatus membrane</location>
        <topology evidence="1 10">Peripheral membrane protein</topology>
    </subcellularLocation>
</comment>
<evidence type="ECO:0000256" key="7">
    <source>
        <dbReference type="ARBA" id="ARBA00023136"/>
    </source>
</evidence>
<dbReference type="GO" id="GO:0006891">
    <property type="term" value="P:intra-Golgi vesicle-mediated transport"/>
    <property type="evidence" value="ECO:0007669"/>
    <property type="project" value="UniProtKB-UniRule"/>
</dbReference>
<dbReference type="InterPro" id="IPR010490">
    <property type="entry name" value="COG6"/>
</dbReference>
<evidence type="ECO:0000259" key="11">
    <source>
        <dbReference type="Pfam" id="PF06419"/>
    </source>
</evidence>
<dbReference type="Pfam" id="PF20653">
    <property type="entry name" value="COG6_C"/>
    <property type="match status" value="1"/>
</dbReference>
<evidence type="ECO:0000256" key="1">
    <source>
        <dbReference type="ARBA" id="ARBA00004395"/>
    </source>
</evidence>
<evidence type="ECO:0000313" key="14">
    <source>
        <dbReference type="Proteomes" id="UP001172155"/>
    </source>
</evidence>
<keyword evidence="6 10" id="KW-0333">Golgi apparatus</keyword>
<keyword evidence="14" id="KW-1185">Reference proteome</keyword>
<evidence type="ECO:0000256" key="6">
    <source>
        <dbReference type="ARBA" id="ARBA00023034"/>
    </source>
</evidence>
<dbReference type="PANTHER" id="PTHR21506">
    <property type="entry name" value="COMPONENT OF OLIGOMERIC GOLGI COMPLEX 6"/>
    <property type="match status" value="1"/>
</dbReference>
<evidence type="ECO:0000256" key="5">
    <source>
        <dbReference type="ARBA" id="ARBA00022927"/>
    </source>
</evidence>
<dbReference type="InterPro" id="IPR048369">
    <property type="entry name" value="COG6_C"/>
</dbReference>
<dbReference type="GO" id="GO:0015031">
    <property type="term" value="P:protein transport"/>
    <property type="evidence" value="ECO:0007669"/>
    <property type="project" value="UniProtKB-KW"/>
</dbReference>
<comment type="function">
    <text evidence="9">Acts as a component of the peripheral membrane COG complex that is involved in intra-Golgi protein trafficking. COG is located at the cis-Golgi, and regulates tethering of retrograde intra-Golgi vesicles and possibly a number of other membrane trafficking events.</text>
</comment>
<dbReference type="InterPro" id="IPR048368">
    <property type="entry name" value="COG6_N"/>
</dbReference>
<keyword evidence="5 10" id="KW-0653">Protein transport</keyword>
<evidence type="ECO:0000259" key="12">
    <source>
        <dbReference type="Pfam" id="PF20653"/>
    </source>
</evidence>
<dbReference type="SMART" id="SM01087">
    <property type="entry name" value="COG6"/>
    <property type="match status" value="1"/>
</dbReference>
<dbReference type="Pfam" id="PF06419">
    <property type="entry name" value="COG6_N"/>
    <property type="match status" value="1"/>
</dbReference>
<proteinExistence type="inferred from homology"/>
<dbReference type="Proteomes" id="UP001172155">
    <property type="component" value="Unassembled WGS sequence"/>
</dbReference>
<keyword evidence="4 10" id="KW-0813">Transport</keyword>
<evidence type="ECO:0000256" key="3">
    <source>
        <dbReference type="ARBA" id="ARBA00020973"/>
    </source>
</evidence>
<comment type="caution">
    <text evidence="13">The sequence shown here is derived from an EMBL/GenBank/DDBJ whole genome shotgun (WGS) entry which is preliminary data.</text>
</comment>
<evidence type="ECO:0000256" key="2">
    <source>
        <dbReference type="ARBA" id="ARBA00011023"/>
    </source>
</evidence>
<keyword evidence="7 10" id="KW-0472">Membrane</keyword>
<organism evidence="13 14">
    <name type="scientific">Schizothecium vesticola</name>
    <dbReference type="NCBI Taxonomy" id="314040"/>
    <lineage>
        <taxon>Eukaryota</taxon>
        <taxon>Fungi</taxon>
        <taxon>Dikarya</taxon>
        <taxon>Ascomycota</taxon>
        <taxon>Pezizomycotina</taxon>
        <taxon>Sordariomycetes</taxon>
        <taxon>Sordariomycetidae</taxon>
        <taxon>Sordariales</taxon>
        <taxon>Schizotheciaceae</taxon>
        <taxon>Schizothecium</taxon>
    </lineage>
</organism>
<dbReference type="EMBL" id="JAUKUD010000003">
    <property type="protein sequence ID" value="KAK0750404.1"/>
    <property type="molecule type" value="Genomic_DNA"/>
</dbReference>
<sequence length="691" mass="76727">MSSLSAHPDDYGALSPQGVLNPTAGKGASSLSSKVSAVLSASYADTEFRESLALLDDRQVHSTSETRRTLRLDLQKEVIDSNGEIIDEFAKVAQQLRRIGNTMSKLNASYQEIKTQITGAQGATSSALGEASQLLSQRRQIEKKQALLKKFNESFILSPDETAALTLTSEPVDDRFFSALQKAKRISQDCEVLLGFEKQTLGLEVMEQTSKQLNLGFQKLYRWVQREFKTLNLENPQLGSSIRRALRVLAERSTLFQNCLDSFAETREHVLSDSFHAALTGNSGTGAPVASVKPIELAAHDTLRYVGDMLAWAHSAAVGEREALEVLFISDGDEIAKGIQAGRENEVWRLAAEEDEAPAHFDAAAALNELVDRDMSGAARLLRQRVEQVIQTNEEVILAYKLANLLNFYKSTFSRLLSASSSLVEVLGALETEALRQFRSLARDHVATLQGDFQHMPADLRPPDFFTDALEQLSAIMATYETSLTAADDREADFEPVLAEVFDPFISGCANMAQASKVPSNSIFFLNCLLAARSTLTRYTFTRPHVLQLEEKMGKQRALLVDSQYQFLRNESGLDPLISSLETVKQQSNRKDLQSLEALQPSELTHASQTLDNFLPAALMDAVENLHRLQDSKMAREVTEQAAERFCADFERVEEMLMMVDEQEDEDEDGDGQRLRALFPRTSGEIRVLLS</sequence>
<dbReference type="GO" id="GO:0000139">
    <property type="term" value="C:Golgi membrane"/>
    <property type="evidence" value="ECO:0007669"/>
    <property type="project" value="UniProtKB-SubCell"/>
</dbReference>
<dbReference type="AlphaFoldDB" id="A0AA40K8X0"/>
<feature type="domain" description="Conserved Oligomeric Golgi complex subunit 6 C-terminal" evidence="12">
    <location>
        <begin position="199"/>
        <end position="690"/>
    </location>
</feature>
<dbReference type="GO" id="GO:0017119">
    <property type="term" value="C:Golgi transport complex"/>
    <property type="evidence" value="ECO:0007669"/>
    <property type="project" value="UniProtKB-UniRule"/>
</dbReference>
<evidence type="ECO:0000256" key="10">
    <source>
        <dbReference type="RuleBase" id="RU365075"/>
    </source>
</evidence>
<comment type="function">
    <text evidence="10">Acts as component of the peripheral membrane COG complex that is involved in intra-Golgi protein trafficking. COG is located at the cis-Golgi, and regulates tethering of retrograde intra-Golgi vesicles and possibly a number of other membrane trafficking events.</text>
</comment>
<comment type="subunit">
    <text evidence="10">Component of the conserved oligomeric Golgi complex.</text>
</comment>
<name>A0AA40K8X0_9PEZI</name>
<evidence type="ECO:0000256" key="9">
    <source>
        <dbReference type="ARBA" id="ARBA00043873"/>
    </source>
</evidence>
<dbReference type="PANTHER" id="PTHR21506:SF0">
    <property type="entry name" value="CONSERVED OLIGOMERIC GOLGI COMPLEX SUBUNIT 6"/>
    <property type="match status" value="1"/>
</dbReference>
<evidence type="ECO:0000256" key="4">
    <source>
        <dbReference type="ARBA" id="ARBA00022448"/>
    </source>
</evidence>